<dbReference type="InterPro" id="IPR004089">
    <property type="entry name" value="MCPsignal_dom"/>
</dbReference>
<evidence type="ECO:0000259" key="10">
    <source>
        <dbReference type="PROSITE" id="PS50885"/>
    </source>
</evidence>
<evidence type="ECO:0000313" key="12">
    <source>
        <dbReference type="Proteomes" id="UP000831782"/>
    </source>
</evidence>
<protein>
    <submittedName>
        <fullName evidence="11">Methyl-accepting chemotaxis protein</fullName>
    </submittedName>
</protein>
<dbReference type="SMART" id="SM00304">
    <property type="entry name" value="HAMP"/>
    <property type="match status" value="2"/>
</dbReference>
<dbReference type="InterPro" id="IPR003660">
    <property type="entry name" value="HAMP_dom"/>
</dbReference>
<dbReference type="PROSITE" id="PS50885">
    <property type="entry name" value="HAMP"/>
    <property type="match status" value="1"/>
</dbReference>
<comment type="subcellular location">
    <subcellularLocation>
        <location evidence="1">Cell membrane</location>
    </subcellularLocation>
</comment>
<reference evidence="11 12" key="1">
    <citation type="submission" date="2022-04" db="EMBL/GenBank/DDBJ databases">
        <title>Gracilibacillus sp. isolated from saltern.</title>
        <authorList>
            <person name="Won M."/>
            <person name="Lee C.-M."/>
            <person name="Woen H.-Y."/>
            <person name="Kwon S.-W."/>
        </authorList>
    </citation>
    <scope>NUCLEOTIDE SEQUENCE [LARGE SCALE GENOMIC DNA]</scope>
    <source>
        <strain evidence="11 12">SSWR10-1</strain>
    </source>
</reference>
<sequence>MAKEKGKSQKGWKRFKLNNISVGGKYGLILGIVLLLFLGAVVVSGFKLVMIGEEIDVMESRTDKALEVTEMGSLIRAKSIRVFSYMDHPSQEIEDEYLERQELFEQLQTKVKQQLKTDKEETLYNEIISLNDKLNRKFNEVIGYMRQGEGDTAQLAADEANEIQWNAVQLLDELTAVVNQDREANVAIAKNSQEAALITLILSALVSLVVSIVLIMLINRNVTKRLRKLVALSNQIAEGDLRVILESTQSKDEIGQLSHAMASMSKGLRSILVKVNKVSETVTQQSKALQQSAVEVKSGTEQIASTMQELASGVETQADHAGKVAASMNDFTQKVTAANHNGSVIESHSAEVLDLTGSGQAMMKNSVEQMGRVHTIVKDAVNKVRGLDSQTKEISKLVAVIRDIAEQTNLLALNAAIESARAGEHGKGFAVVADEVRKLAEQVAESVTDITTIVTDIQSESTSVTASLESGYQEVETGTQQIDRTEDTFDAINGKVDEMVQSIREVTANLTEMTQKSDQINAAIEEIASISEESAAGVEQTSASAQQASSSMETVSVHSKDLSRLAEELNEAVKQFQLS</sequence>
<evidence type="ECO:0000256" key="2">
    <source>
        <dbReference type="ARBA" id="ARBA00022475"/>
    </source>
</evidence>
<gene>
    <name evidence="11" type="ORF">MUN88_20180</name>
</gene>
<keyword evidence="8" id="KW-0812">Transmembrane</keyword>
<dbReference type="CDD" id="cd06225">
    <property type="entry name" value="HAMP"/>
    <property type="match status" value="1"/>
</dbReference>
<keyword evidence="4 6" id="KW-0807">Transducer</keyword>
<dbReference type="PROSITE" id="PS50111">
    <property type="entry name" value="CHEMOTAXIS_TRANSDUC_2"/>
    <property type="match status" value="1"/>
</dbReference>
<dbReference type="Proteomes" id="UP000831782">
    <property type="component" value="Chromosome"/>
</dbReference>
<dbReference type="Gene3D" id="1.10.287.950">
    <property type="entry name" value="Methyl-accepting chemotaxis protein"/>
    <property type="match status" value="1"/>
</dbReference>
<dbReference type="PANTHER" id="PTHR32089:SF114">
    <property type="entry name" value="METHYL-ACCEPTING CHEMOTAXIS PROTEIN MCPB"/>
    <property type="match status" value="1"/>
</dbReference>
<organism evidence="11 12">
    <name type="scientific">Gracilibacillus caseinilyticus</name>
    <dbReference type="NCBI Taxonomy" id="2932256"/>
    <lineage>
        <taxon>Bacteria</taxon>
        <taxon>Bacillati</taxon>
        <taxon>Bacillota</taxon>
        <taxon>Bacilli</taxon>
        <taxon>Bacillales</taxon>
        <taxon>Bacillaceae</taxon>
        <taxon>Gracilibacillus</taxon>
    </lineage>
</organism>
<feature type="transmembrane region" description="Helical" evidence="8">
    <location>
        <begin position="195"/>
        <end position="218"/>
    </location>
</feature>
<dbReference type="Pfam" id="PF00672">
    <property type="entry name" value="HAMP"/>
    <property type="match status" value="1"/>
</dbReference>
<evidence type="ECO:0000256" key="1">
    <source>
        <dbReference type="ARBA" id="ARBA00004236"/>
    </source>
</evidence>
<feature type="compositionally biased region" description="Low complexity" evidence="7">
    <location>
        <begin position="535"/>
        <end position="551"/>
    </location>
</feature>
<name>A0ABY4EWW5_9BACI</name>
<dbReference type="Pfam" id="PF00015">
    <property type="entry name" value="MCPsignal"/>
    <property type="match status" value="1"/>
</dbReference>
<dbReference type="EMBL" id="CP095072">
    <property type="protein sequence ID" value="UOQ48327.1"/>
    <property type="molecule type" value="Genomic_DNA"/>
</dbReference>
<dbReference type="SUPFAM" id="SSF58104">
    <property type="entry name" value="Methyl-accepting chemotaxis protein (MCP) signaling domain"/>
    <property type="match status" value="1"/>
</dbReference>
<proteinExistence type="inferred from homology"/>
<accession>A0ABY4EWW5</accession>
<dbReference type="SMART" id="SM00283">
    <property type="entry name" value="MA"/>
    <property type="match status" value="1"/>
</dbReference>
<feature type="domain" description="Methyl-accepting transducer" evidence="9">
    <location>
        <begin position="292"/>
        <end position="542"/>
    </location>
</feature>
<evidence type="ECO:0000259" key="9">
    <source>
        <dbReference type="PROSITE" id="PS50111"/>
    </source>
</evidence>
<keyword evidence="3 8" id="KW-0472">Membrane</keyword>
<feature type="domain" description="HAMP" evidence="10">
    <location>
        <begin position="220"/>
        <end position="273"/>
    </location>
</feature>
<dbReference type="RefSeq" id="WP_244718684.1">
    <property type="nucleotide sequence ID" value="NZ_CP095072.1"/>
</dbReference>
<dbReference type="CDD" id="cd11386">
    <property type="entry name" value="MCP_signal"/>
    <property type="match status" value="1"/>
</dbReference>
<evidence type="ECO:0000256" key="5">
    <source>
        <dbReference type="ARBA" id="ARBA00029447"/>
    </source>
</evidence>
<keyword evidence="8" id="KW-1133">Transmembrane helix</keyword>
<comment type="similarity">
    <text evidence="5">Belongs to the methyl-accepting chemotaxis (MCP) protein family.</text>
</comment>
<evidence type="ECO:0000256" key="3">
    <source>
        <dbReference type="ARBA" id="ARBA00023136"/>
    </source>
</evidence>
<keyword evidence="2" id="KW-1003">Cell membrane</keyword>
<evidence type="ECO:0000256" key="4">
    <source>
        <dbReference type="ARBA" id="ARBA00023224"/>
    </source>
</evidence>
<evidence type="ECO:0000256" key="7">
    <source>
        <dbReference type="SAM" id="MobiDB-lite"/>
    </source>
</evidence>
<dbReference type="PANTHER" id="PTHR32089">
    <property type="entry name" value="METHYL-ACCEPTING CHEMOTAXIS PROTEIN MCPB"/>
    <property type="match status" value="1"/>
</dbReference>
<evidence type="ECO:0000256" key="8">
    <source>
        <dbReference type="SAM" id="Phobius"/>
    </source>
</evidence>
<evidence type="ECO:0000313" key="11">
    <source>
        <dbReference type="EMBL" id="UOQ48327.1"/>
    </source>
</evidence>
<feature type="region of interest" description="Disordered" evidence="7">
    <location>
        <begin position="535"/>
        <end position="555"/>
    </location>
</feature>
<keyword evidence="12" id="KW-1185">Reference proteome</keyword>
<dbReference type="Gene3D" id="6.10.340.10">
    <property type="match status" value="1"/>
</dbReference>
<evidence type="ECO:0000256" key="6">
    <source>
        <dbReference type="PROSITE-ProRule" id="PRU00284"/>
    </source>
</evidence>